<evidence type="ECO:0000313" key="1">
    <source>
        <dbReference type="EMBL" id="XBY65162.1"/>
    </source>
</evidence>
<protein>
    <submittedName>
        <fullName evidence="1">Phage GP46 family protein</fullName>
    </submittedName>
</protein>
<dbReference type="InterPro" id="IPR010877">
    <property type="entry name" value="Phage_Mu_Gp46"/>
</dbReference>
<sequence length="148" mass="16126">MSDIALVWNGTEADLAIEGGDLVLESGLQTSAVISLFSDRRARVDDAIPAGDGDRRGWVGDAWPVVAGDQVGSRLWLLGREKELAETLRKAREYGREALAWLIEDGIAASVDVTATAPQRGLLRLAVTVNRRDGSTINHQFDTLWENL</sequence>
<reference evidence="1" key="1">
    <citation type="submission" date="2023-08" db="EMBL/GenBank/DDBJ databases">
        <title>Increased levels of nutrients transform a symbiont into a lethal pathobiont.</title>
        <authorList>
            <person name="Lachnit T."/>
            <person name="Ulrich L."/>
            <person name="Willmer F.M."/>
            <person name="Hasenbein T."/>
            <person name="Steiner L.X."/>
            <person name="Wolters M."/>
            <person name="Herbst E.M."/>
            <person name="Deines P."/>
        </authorList>
    </citation>
    <scope>NUCLEOTIDE SEQUENCE</scope>
    <source>
        <strain evidence="1">T3</strain>
    </source>
</reference>
<dbReference type="RefSeq" id="WP_350447766.1">
    <property type="nucleotide sequence ID" value="NZ_CP158373.1"/>
</dbReference>
<organism evidence="1">
    <name type="scientific">Pseudomonas solani</name>
    <dbReference type="NCBI Taxonomy" id="2731552"/>
    <lineage>
        <taxon>Bacteria</taxon>
        <taxon>Pseudomonadati</taxon>
        <taxon>Pseudomonadota</taxon>
        <taxon>Gammaproteobacteria</taxon>
        <taxon>Pseudomonadales</taxon>
        <taxon>Pseudomonadaceae</taxon>
        <taxon>Pseudomonas</taxon>
    </lineage>
</organism>
<gene>
    <name evidence="1" type="ORF">ABS648_05175</name>
</gene>
<name>A0AAU7Y5Z2_9PSED</name>
<dbReference type="AlphaFoldDB" id="A0AAU7Y5Z2"/>
<dbReference type="EMBL" id="CP158373">
    <property type="protein sequence ID" value="XBY65162.1"/>
    <property type="molecule type" value="Genomic_DNA"/>
</dbReference>
<proteinExistence type="predicted"/>
<accession>A0AAU7Y5Z2</accession>
<dbReference type="Pfam" id="PF07409">
    <property type="entry name" value="GP46"/>
    <property type="match status" value="1"/>
</dbReference>